<dbReference type="PANTHER" id="PTHR43081:SF1">
    <property type="entry name" value="ADENYLATE CYCLASE, TERMINAL-DIFFERENTIATION SPECIFIC"/>
    <property type="match status" value="1"/>
</dbReference>
<evidence type="ECO:0000259" key="2">
    <source>
        <dbReference type="PROSITE" id="PS50125"/>
    </source>
</evidence>
<evidence type="ECO:0000259" key="3">
    <source>
        <dbReference type="PROSITE" id="PS50885"/>
    </source>
</evidence>
<dbReference type="PROSITE" id="PS50125">
    <property type="entry name" value="GUANYLATE_CYCLASE_2"/>
    <property type="match status" value="1"/>
</dbReference>
<accession>A0A2N0AL56</accession>
<dbReference type="CDD" id="cd06225">
    <property type="entry name" value="HAMP"/>
    <property type="match status" value="1"/>
</dbReference>
<dbReference type="Pfam" id="PF00672">
    <property type="entry name" value="HAMP"/>
    <property type="match status" value="1"/>
</dbReference>
<dbReference type="InterPro" id="IPR003660">
    <property type="entry name" value="HAMP_dom"/>
</dbReference>
<dbReference type="PROSITE" id="PS50885">
    <property type="entry name" value="HAMP"/>
    <property type="match status" value="1"/>
</dbReference>
<name>A0A2N0AL56_9LEPT</name>
<dbReference type="AlphaFoldDB" id="A0A2N0AL56"/>
<evidence type="ECO:0000256" key="1">
    <source>
        <dbReference type="SAM" id="Phobius"/>
    </source>
</evidence>
<reference evidence="4 5" key="1">
    <citation type="submission" date="2017-07" db="EMBL/GenBank/DDBJ databases">
        <title>Leptospira spp. isolated from tropical soils.</title>
        <authorList>
            <person name="Thibeaux R."/>
            <person name="Iraola G."/>
            <person name="Ferres I."/>
            <person name="Bierque E."/>
            <person name="Girault D."/>
            <person name="Soupe-Gilbert M.-E."/>
            <person name="Picardeau M."/>
            <person name="Goarant C."/>
        </authorList>
    </citation>
    <scope>NUCLEOTIDE SEQUENCE [LARGE SCALE GENOMIC DNA]</scope>
    <source>
        <strain evidence="4 5">FH2-B-A1</strain>
    </source>
</reference>
<dbReference type="Gene3D" id="6.10.340.10">
    <property type="match status" value="1"/>
</dbReference>
<feature type="domain" description="HAMP" evidence="3">
    <location>
        <begin position="255"/>
        <end position="307"/>
    </location>
</feature>
<feature type="transmembrane region" description="Helical" evidence="1">
    <location>
        <begin position="141"/>
        <end position="161"/>
    </location>
</feature>
<dbReference type="GO" id="GO:0016020">
    <property type="term" value="C:membrane"/>
    <property type="evidence" value="ECO:0007669"/>
    <property type="project" value="InterPro"/>
</dbReference>
<feature type="transmembrane region" description="Helical" evidence="1">
    <location>
        <begin position="103"/>
        <end position="121"/>
    </location>
</feature>
<dbReference type="SMART" id="SM00044">
    <property type="entry name" value="CYCc"/>
    <property type="match status" value="1"/>
</dbReference>
<keyword evidence="5" id="KW-1185">Reference proteome</keyword>
<dbReference type="CDD" id="cd07302">
    <property type="entry name" value="CHD"/>
    <property type="match status" value="1"/>
</dbReference>
<gene>
    <name evidence="4" type="ORF">CH364_01840</name>
</gene>
<dbReference type="GO" id="GO:0035556">
    <property type="term" value="P:intracellular signal transduction"/>
    <property type="evidence" value="ECO:0007669"/>
    <property type="project" value="InterPro"/>
</dbReference>
<dbReference type="EMBL" id="NPDX01000001">
    <property type="protein sequence ID" value="PJZ85038.1"/>
    <property type="molecule type" value="Genomic_DNA"/>
</dbReference>
<dbReference type="GO" id="GO:0009190">
    <property type="term" value="P:cyclic nucleotide biosynthetic process"/>
    <property type="evidence" value="ECO:0007669"/>
    <property type="project" value="InterPro"/>
</dbReference>
<feature type="domain" description="Guanylate cyclase" evidence="2">
    <location>
        <begin position="339"/>
        <end position="471"/>
    </location>
</feature>
<dbReference type="InterPro" id="IPR050697">
    <property type="entry name" value="Adenylyl/Guanylyl_Cyclase_3/4"/>
</dbReference>
<feature type="transmembrane region" description="Helical" evidence="1">
    <location>
        <begin position="197"/>
        <end position="218"/>
    </location>
</feature>
<feature type="transmembrane region" description="Helical" evidence="1">
    <location>
        <begin position="12"/>
        <end position="39"/>
    </location>
</feature>
<dbReference type="GO" id="GO:0004016">
    <property type="term" value="F:adenylate cyclase activity"/>
    <property type="evidence" value="ECO:0007669"/>
    <property type="project" value="UniProtKB-ARBA"/>
</dbReference>
<dbReference type="InterPro" id="IPR029787">
    <property type="entry name" value="Nucleotide_cyclase"/>
</dbReference>
<dbReference type="Gene3D" id="3.30.70.1230">
    <property type="entry name" value="Nucleotide cyclase"/>
    <property type="match status" value="1"/>
</dbReference>
<dbReference type="Pfam" id="PF00211">
    <property type="entry name" value="Guanylate_cyc"/>
    <property type="match status" value="1"/>
</dbReference>
<feature type="transmembrane region" description="Helical" evidence="1">
    <location>
        <begin position="59"/>
        <end position="82"/>
    </location>
</feature>
<proteinExistence type="predicted"/>
<dbReference type="Proteomes" id="UP000232145">
    <property type="component" value="Unassembled WGS sequence"/>
</dbReference>
<evidence type="ECO:0000313" key="5">
    <source>
        <dbReference type="Proteomes" id="UP000232145"/>
    </source>
</evidence>
<dbReference type="SMART" id="SM00304">
    <property type="entry name" value="HAMP"/>
    <property type="match status" value="1"/>
</dbReference>
<keyword evidence="1" id="KW-1133">Transmembrane helix</keyword>
<dbReference type="OrthoDB" id="9806735at2"/>
<keyword evidence="1" id="KW-0472">Membrane</keyword>
<keyword evidence="1" id="KW-0812">Transmembrane</keyword>
<dbReference type="SUPFAM" id="SSF55073">
    <property type="entry name" value="Nucleotide cyclase"/>
    <property type="match status" value="1"/>
</dbReference>
<organism evidence="4 5">
    <name type="scientific">Leptospira harrisiae</name>
    <dbReference type="NCBI Taxonomy" id="2023189"/>
    <lineage>
        <taxon>Bacteria</taxon>
        <taxon>Pseudomonadati</taxon>
        <taxon>Spirochaetota</taxon>
        <taxon>Spirochaetia</taxon>
        <taxon>Leptospirales</taxon>
        <taxon>Leptospiraceae</taxon>
        <taxon>Leptospira</taxon>
    </lineage>
</organism>
<dbReference type="PANTHER" id="PTHR43081">
    <property type="entry name" value="ADENYLATE CYCLASE, TERMINAL-DIFFERENTIATION SPECIFIC-RELATED"/>
    <property type="match status" value="1"/>
</dbReference>
<comment type="caution">
    <text evidence="4">The sequence shown here is derived from an EMBL/GenBank/DDBJ whole genome shotgun (WGS) entry which is preliminary data.</text>
</comment>
<sequence>MMKPGRTIQFIAFLLIYFIVPFCACLFTLLFANYTASAFLPDKFLALFEATQIKNDQTLAIFTWAPFPIITLFLFFYSLPIAKFLFSNKGCNFISEERARHRIVHSPLTISILGFIGWELSNFLSVCRIDSLFPDAPHQSIVTVSILFGFWGLFAFAFSYATTTYLNKLLIIPCVFPEGGLGKYAHGKQFSIVTKQFIFWAASTLFPIVLLIFGILLRTNQNIFNLHELVHNDVLFEVIAIMLVFSFAFAMSFASSLQHPLNQIEKATQLIKEQKFDTRVNIFSSDELGLLGDAVNEMAEGLAERERIKDTFGRIVDPRVRDYLLSNEHSLGGKVVEATILFSDLRDFTTLSEKRKPEEVLYILNRYFQEMSNAIEIHGGFINKFIGDAILAVFGTPIPMADHAERAFATALQMQKNLDSLNAQFLKEGLTELKMGVGIHTGSLLVGNIGSANRMEFTVIGDTVNTASRVEGLCKGLKKNLLLTENTSVLLPESIRSKLKSEGEYELKGRETKEQIYSYSEIE</sequence>
<dbReference type="SUPFAM" id="SSF158472">
    <property type="entry name" value="HAMP domain-like"/>
    <property type="match status" value="1"/>
</dbReference>
<evidence type="ECO:0000313" key="4">
    <source>
        <dbReference type="EMBL" id="PJZ85038.1"/>
    </source>
</evidence>
<feature type="transmembrane region" description="Helical" evidence="1">
    <location>
        <begin position="238"/>
        <end position="257"/>
    </location>
</feature>
<dbReference type="InterPro" id="IPR001054">
    <property type="entry name" value="A/G_cyclase"/>
</dbReference>
<protein>
    <submittedName>
        <fullName evidence="4">Adenylate/guanylate cyclase domain-containing protein</fullName>
    </submittedName>
</protein>